<protein>
    <recommendedName>
        <fullName evidence="6">RING-type domain-containing protein</fullName>
    </recommendedName>
</protein>
<dbReference type="Gene3D" id="3.30.40.10">
    <property type="entry name" value="Zinc/RING finger domain, C3HC4 (zinc finger)"/>
    <property type="match status" value="1"/>
</dbReference>
<dbReference type="InterPro" id="IPR013083">
    <property type="entry name" value="Znf_RING/FYVE/PHD"/>
</dbReference>
<gene>
    <name evidence="4" type="ORF">PLEOSDRAFT_162052</name>
</gene>
<accession>A0A067NK40</accession>
<reference evidence="5" key="1">
    <citation type="journal article" date="2014" name="Proc. Natl. Acad. Sci. U.S.A.">
        <title>Extensive sampling of basidiomycete genomes demonstrates inadequacy of the white-rot/brown-rot paradigm for wood decay fungi.</title>
        <authorList>
            <person name="Riley R."/>
            <person name="Salamov A.A."/>
            <person name="Brown D.W."/>
            <person name="Nagy L.G."/>
            <person name="Floudas D."/>
            <person name="Held B.W."/>
            <person name="Levasseur A."/>
            <person name="Lombard V."/>
            <person name="Morin E."/>
            <person name="Otillar R."/>
            <person name="Lindquist E.A."/>
            <person name="Sun H."/>
            <person name="LaButti K.M."/>
            <person name="Schmutz J."/>
            <person name="Jabbour D."/>
            <person name="Luo H."/>
            <person name="Baker S.E."/>
            <person name="Pisabarro A.G."/>
            <person name="Walton J.D."/>
            <person name="Blanchette R.A."/>
            <person name="Henrissat B."/>
            <person name="Martin F."/>
            <person name="Cullen D."/>
            <person name="Hibbett D.S."/>
            <person name="Grigoriev I.V."/>
        </authorList>
    </citation>
    <scope>NUCLEOTIDE SEQUENCE [LARGE SCALE GENOMIC DNA]</scope>
    <source>
        <strain evidence="5">PC15</strain>
    </source>
</reference>
<keyword evidence="3" id="KW-0862">Zinc</keyword>
<dbReference type="VEuPathDB" id="FungiDB:PLEOSDRAFT_162052"/>
<sequence length="202" mass="22427">MAETYTTRMDEIELEDVVLVSMAEAAPESSNNVLGVSHQEGNLKDLLVSMSSILKQGITCQQCCRQATPIFVVADCGHMFCLSCLQESFFKVFHAHLRSKGWVPPSPKEIELPLTEESIILLRWFLKKLRQNGYVVPQYACPRCQHAITGKPFFAQAIAGMAISLRGTLTVASRLLPGWVIPLPIGEESNVPVENVFDGFFL</sequence>
<dbReference type="GO" id="GO:0008270">
    <property type="term" value="F:zinc ion binding"/>
    <property type="evidence" value="ECO:0007669"/>
    <property type="project" value="UniProtKB-KW"/>
</dbReference>
<evidence type="ECO:0000256" key="2">
    <source>
        <dbReference type="ARBA" id="ARBA00022771"/>
    </source>
</evidence>
<dbReference type="SUPFAM" id="SSF57850">
    <property type="entry name" value="RING/U-box"/>
    <property type="match status" value="1"/>
</dbReference>
<evidence type="ECO:0000313" key="4">
    <source>
        <dbReference type="EMBL" id="KDQ23961.1"/>
    </source>
</evidence>
<evidence type="ECO:0008006" key="6">
    <source>
        <dbReference type="Google" id="ProtNLM"/>
    </source>
</evidence>
<evidence type="ECO:0000313" key="5">
    <source>
        <dbReference type="Proteomes" id="UP000027073"/>
    </source>
</evidence>
<dbReference type="AlphaFoldDB" id="A0A067NK40"/>
<evidence type="ECO:0000256" key="3">
    <source>
        <dbReference type="ARBA" id="ARBA00022833"/>
    </source>
</evidence>
<dbReference type="HOGENOM" id="CLU_1355145_0_0_1"/>
<keyword evidence="1" id="KW-0479">Metal-binding</keyword>
<evidence type="ECO:0000256" key="1">
    <source>
        <dbReference type="ARBA" id="ARBA00022723"/>
    </source>
</evidence>
<dbReference type="OrthoDB" id="6105938at2759"/>
<proteinExistence type="predicted"/>
<organism evidence="4 5">
    <name type="scientific">Pleurotus ostreatus (strain PC15)</name>
    <name type="common">Oyster mushroom</name>
    <dbReference type="NCBI Taxonomy" id="1137138"/>
    <lineage>
        <taxon>Eukaryota</taxon>
        <taxon>Fungi</taxon>
        <taxon>Dikarya</taxon>
        <taxon>Basidiomycota</taxon>
        <taxon>Agaricomycotina</taxon>
        <taxon>Agaricomycetes</taxon>
        <taxon>Agaricomycetidae</taxon>
        <taxon>Agaricales</taxon>
        <taxon>Pleurotineae</taxon>
        <taxon>Pleurotaceae</taxon>
        <taxon>Pleurotus</taxon>
    </lineage>
</organism>
<dbReference type="PROSITE" id="PS00518">
    <property type="entry name" value="ZF_RING_1"/>
    <property type="match status" value="1"/>
</dbReference>
<dbReference type="EMBL" id="KL198012">
    <property type="protein sequence ID" value="KDQ23961.1"/>
    <property type="molecule type" value="Genomic_DNA"/>
</dbReference>
<name>A0A067NK40_PLEO1</name>
<dbReference type="Proteomes" id="UP000027073">
    <property type="component" value="Unassembled WGS sequence"/>
</dbReference>
<dbReference type="InParanoid" id="A0A067NK40"/>
<keyword evidence="2" id="KW-0863">Zinc-finger</keyword>
<dbReference type="InterPro" id="IPR017907">
    <property type="entry name" value="Znf_RING_CS"/>
</dbReference>